<sequence length="231" mass="25127">MAVFGVLVGEPAGCGQAGSWILSTWLEHPTPPSHSRKPPFLDDTNGGIAKHDIRRCQQTGGFHSAVQDSSVFGEPKTDFPHSDTTAISLLKALRSAPLEVEGFNVHRDLLITAAKAAIMASLLDDQFALADVGLHGNIEHGNIEHGNIEHDASVSRVDKEPGDHLPFNEEVFSILANSNPGVDYYNTTSTGIVQKIRLEQSQAENPKLVNTVREIQIRTRESALYLAVMPF</sequence>
<dbReference type="EMBL" id="JBBXMP010000051">
    <property type="protein sequence ID" value="KAL0065164.1"/>
    <property type="molecule type" value="Genomic_DNA"/>
</dbReference>
<proteinExistence type="predicted"/>
<feature type="domain" description="Heme haloperoxidase family profile" evidence="1">
    <location>
        <begin position="16"/>
        <end position="231"/>
    </location>
</feature>
<evidence type="ECO:0000313" key="2">
    <source>
        <dbReference type="EMBL" id="KAL0065164.1"/>
    </source>
</evidence>
<comment type="caution">
    <text evidence="2">The sequence shown here is derived from an EMBL/GenBank/DDBJ whole genome shotgun (WGS) entry which is preliminary data.</text>
</comment>
<dbReference type="InterPro" id="IPR036851">
    <property type="entry name" value="Chloroperoxidase-like_sf"/>
</dbReference>
<evidence type="ECO:0000313" key="3">
    <source>
        <dbReference type="Proteomes" id="UP001437256"/>
    </source>
</evidence>
<dbReference type="Gene3D" id="1.10.489.10">
    <property type="entry name" value="Chloroperoxidase-like"/>
    <property type="match status" value="1"/>
</dbReference>
<keyword evidence="3" id="KW-1185">Reference proteome</keyword>
<dbReference type="InterPro" id="IPR000028">
    <property type="entry name" value="Chloroperoxidase"/>
</dbReference>
<organism evidence="2 3">
    <name type="scientific">Marasmius tenuissimus</name>
    <dbReference type="NCBI Taxonomy" id="585030"/>
    <lineage>
        <taxon>Eukaryota</taxon>
        <taxon>Fungi</taxon>
        <taxon>Dikarya</taxon>
        <taxon>Basidiomycota</taxon>
        <taxon>Agaricomycotina</taxon>
        <taxon>Agaricomycetes</taxon>
        <taxon>Agaricomycetidae</taxon>
        <taxon>Agaricales</taxon>
        <taxon>Marasmiineae</taxon>
        <taxon>Marasmiaceae</taxon>
        <taxon>Marasmius</taxon>
    </lineage>
</organism>
<gene>
    <name evidence="2" type="ORF">AAF712_007834</name>
</gene>
<accession>A0ABR2ZVI8</accession>
<dbReference type="PROSITE" id="PS51405">
    <property type="entry name" value="HEME_HALOPEROXIDASE"/>
    <property type="match status" value="1"/>
</dbReference>
<dbReference type="Proteomes" id="UP001437256">
    <property type="component" value="Unassembled WGS sequence"/>
</dbReference>
<evidence type="ECO:0000259" key="1">
    <source>
        <dbReference type="PROSITE" id="PS51405"/>
    </source>
</evidence>
<protein>
    <recommendedName>
        <fullName evidence="1">Heme haloperoxidase family profile domain-containing protein</fullName>
    </recommendedName>
</protein>
<name>A0ABR2ZVI8_9AGAR</name>
<dbReference type="Pfam" id="PF01328">
    <property type="entry name" value="Peroxidase_2"/>
    <property type="match status" value="1"/>
</dbReference>
<reference evidence="2 3" key="1">
    <citation type="submission" date="2024-05" db="EMBL/GenBank/DDBJ databases">
        <title>A draft genome resource for the thread blight pathogen Marasmius tenuissimus strain MS-2.</title>
        <authorList>
            <person name="Yulfo-Soto G.E."/>
            <person name="Baruah I.K."/>
            <person name="Amoako-Attah I."/>
            <person name="Bukari Y."/>
            <person name="Meinhardt L.W."/>
            <person name="Bailey B.A."/>
            <person name="Cohen S.P."/>
        </authorList>
    </citation>
    <scope>NUCLEOTIDE SEQUENCE [LARGE SCALE GENOMIC DNA]</scope>
    <source>
        <strain evidence="2 3">MS-2</strain>
    </source>
</reference>